<dbReference type="EMBL" id="MHBZ01000030">
    <property type="protein sequence ID" value="OGY10744.1"/>
    <property type="molecule type" value="Genomic_DNA"/>
</dbReference>
<sequence>MLGEEKRKVSVKIAIGDADALIALVYEEDSNHTRAKKAVEFLTAQKYEIIYPNTAILEAITALKRAKNLPEKAHLINRQYQAGTFTVEFIDELVQRQASIRFEKTVSKKNTIFDCIVIETAIKFNTRVIFSFDDFFTKQKFQLAGE</sequence>
<protein>
    <recommendedName>
        <fullName evidence="1">PIN domain-containing protein</fullName>
    </recommendedName>
</protein>
<dbReference type="InterPro" id="IPR029060">
    <property type="entry name" value="PIN-like_dom_sf"/>
</dbReference>
<dbReference type="STRING" id="1797516.A3D26_02800"/>
<name>A0A1G1V5Q2_9BACT</name>
<proteinExistence type="predicted"/>
<dbReference type="CDD" id="cd09854">
    <property type="entry name" value="PIN_VapC-like"/>
    <property type="match status" value="1"/>
</dbReference>
<accession>A0A1G1V5Q2</accession>
<dbReference type="Pfam" id="PF01850">
    <property type="entry name" value="PIN"/>
    <property type="match status" value="1"/>
</dbReference>
<feature type="domain" description="PIN" evidence="1">
    <location>
        <begin position="17"/>
        <end position="138"/>
    </location>
</feature>
<organism evidence="2 3">
    <name type="scientific">Candidatus Blackburnbacteria bacterium RIFCSPHIGHO2_02_FULL_44_20</name>
    <dbReference type="NCBI Taxonomy" id="1797516"/>
    <lineage>
        <taxon>Bacteria</taxon>
        <taxon>Candidatus Blackburniibacteriota</taxon>
    </lineage>
</organism>
<comment type="caution">
    <text evidence="2">The sequence shown here is derived from an EMBL/GenBank/DDBJ whole genome shotgun (WGS) entry which is preliminary data.</text>
</comment>
<dbReference type="AlphaFoldDB" id="A0A1G1V5Q2"/>
<evidence type="ECO:0000313" key="3">
    <source>
        <dbReference type="Proteomes" id="UP000178319"/>
    </source>
</evidence>
<evidence type="ECO:0000313" key="2">
    <source>
        <dbReference type="EMBL" id="OGY10744.1"/>
    </source>
</evidence>
<evidence type="ECO:0000259" key="1">
    <source>
        <dbReference type="Pfam" id="PF01850"/>
    </source>
</evidence>
<reference evidence="2 3" key="1">
    <citation type="journal article" date="2016" name="Nat. Commun.">
        <title>Thousands of microbial genomes shed light on interconnected biogeochemical processes in an aquifer system.</title>
        <authorList>
            <person name="Anantharaman K."/>
            <person name="Brown C.T."/>
            <person name="Hug L.A."/>
            <person name="Sharon I."/>
            <person name="Castelle C.J."/>
            <person name="Probst A.J."/>
            <person name="Thomas B.C."/>
            <person name="Singh A."/>
            <person name="Wilkins M.J."/>
            <person name="Karaoz U."/>
            <person name="Brodie E.L."/>
            <person name="Williams K.H."/>
            <person name="Hubbard S.S."/>
            <person name="Banfield J.F."/>
        </authorList>
    </citation>
    <scope>NUCLEOTIDE SEQUENCE [LARGE SCALE GENOMIC DNA]</scope>
</reference>
<dbReference type="Gene3D" id="3.40.50.1010">
    <property type="entry name" value="5'-nuclease"/>
    <property type="match status" value="1"/>
</dbReference>
<dbReference type="InterPro" id="IPR002716">
    <property type="entry name" value="PIN_dom"/>
</dbReference>
<dbReference type="SUPFAM" id="SSF88723">
    <property type="entry name" value="PIN domain-like"/>
    <property type="match status" value="1"/>
</dbReference>
<gene>
    <name evidence="2" type="ORF">A3D26_02800</name>
</gene>
<dbReference type="Proteomes" id="UP000178319">
    <property type="component" value="Unassembled WGS sequence"/>
</dbReference>